<dbReference type="Proteomes" id="UP000224567">
    <property type="component" value="Unassembled WGS sequence"/>
</dbReference>
<feature type="region of interest" description="Disordered" evidence="1">
    <location>
        <begin position="94"/>
        <end position="113"/>
    </location>
</feature>
<evidence type="ECO:0000313" key="2">
    <source>
        <dbReference type="EMBL" id="PHT35215.1"/>
    </source>
</evidence>
<name>A0A2G2VQF5_CAPBA</name>
<protein>
    <submittedName>
        <fullName evidence="2">Uncharacterized protein</fullName>
    </submittedName>
</protein>
<reference evidence="2 3" key="1">
    <citation type="journal article" date="2017" name="Genome Biol.">
        <title>New reference genome sequences of hot pepper reveal the massive evolution of plant disease-resistance genes by retroduplication.</title>
        <authorList>
            <person name="Kim S."/>
            <person name="Park J."/>
            <person name="Yeom S.I."/>
            <person name="Kim Y.M."/>
            <person name="Seo E."/>
            <person name="Kim K.T."/>
            <person name="Kim M.S."/>
            <person name="Lee J.M."/>
            <person name="Cheong K."/>
            <person name="Shin H.S."/>
            <person name="Kim S.B."/>
            <person name="Han K."/>
            <person name="Lee J."/>
            <person name="Park M."/>
            <person name="Lee H.A."/>
            <person name="Lee H.Y."/>
            <person name="Lee Y."/>
            <person name="Oh S."/>
            <person name="Lee J.H."/>
            <person name="Choi E."/>
            <person name="Choi E."/>
            <person name="Lee S.E."/>
            <person name="Jeon J."/>
            <person name="Kim H."/>
            <person name="Choi G."/>
            <person name="Song H."/>
            <person name="Lee J."/>
            <person name="Lee S.C."/>
            <person name="Kwon J.K."/>
            <person name="Lee H.Y."/>
            <person name="Koo N."/>
            <person name="Hong Y."/>
            <person name="Kim R.W."/>
            <person name="Kang W.H."/>
            <person name="Huh J.H."/>
            <person name="Kang B.C."/>
            <person name="Yang T.J."/>
            <person name="Lee Y.H."/>
            <person name="Bennetzen J.L."/>
            <person name="Choi D."/>
        </authorList>
    </citation>
    <scope>NUCLEOTIDE SEQUENCE [LARGE SCALE GENOMIC DNA]</scope>
    <source>
        <strain evidence="3">cv. PBC81</strain>
    </source>
</reference>
<keyword evidence="3" id="KW-1185">Reference proteome</keyword>
<evidence type="ECO:0000313" key="3">
    <source>
        <dbReference type="Proteomes" id="UP000224567"/>
    </source>
</evidence>
<dbReference type="EMBL" id="MLFT02000011">
    <property type="protein sequence ID" value="PHT35215.1"/>
    <property type="molecule type" value="Genomic_DNA"/>
</dbReference>
<dbReference type="STRING" id="33114.A0A2G2VQF5"/>
<proteinExistence type="predicted"/>
<dbReference type="PANTHER" id="PTHR48185:SF1">
    <property type="entry name" value="NADH:QUINONE OXIDOREDUCTASE_MRP ANTIPORTER MEMBRANE SUBUNIT DOMAIN-CONTAINING PROTEIN"/>
    <property type="match status" value="1"/>
</dbReference>
<organism evidence="2 3">
    <name type="scientific">Capsicum baccatum</name>
    <name type="common">Peruvian pepper</name>
    <dbReference type="NCBI Taxonomy" id="33114"/>
    <lineage>
        <taxon>Eukaryota</taxon>
        <taxon>Viridiplantae</taxon>
        <taxon>Streptophyta</taxon>
        <taxon>Embryophyta</taxon>
        <taxon>Tracheophyta</taxon>
        <taxon>Spermatophyta</taxon>
        <taxon>Magnoliopsida</taxon>
        <taxon>eudicotyledons</taxon>
        <taxon>Gunneridae</taxon>
        <taxon>Pentapetalae</taxon>
        <taxon>asterids</taxon>
        <taxon>lamiids</taxon>
        <taxon>Solanales</taxon>
        <taxon>Solanaceae</taxon>
        <taxon>Solanoideae</taxon>
        <taxon>Capsiceae</taxon>
        <taxon>Capsicum</taxon>
    </lineage>
</organism>
<sequence>MKNSGPEQVGLGYRAVSVVGGDRERAPQMVPYEVSIGLILIVRLVNAFGSGKAIARMFPNPTQNGLEGTTAWGMSASRCKAHVSLWVIKRAALSDQGPGHKDPGSASKSTDEPHAGKLARVVLAGDPEAEAESVVGYNVEYAWDAILNSSLLAEANVPGSRGLILTETRGESLPSSKYSILGKRYSGNPP</sequence>
<dbReference type="PANTHER" id="PTHR48185">
    <property type="entry name" value="BNACNNG12700D PROTEIN"/>
    <property type="match status" value="1"/>
</dbReference>
<feature type="compositionally biased region" description="Basic and acidic residues" evidence="1">
    <location>
        <begin position="98"/>
        <end position="113"/>
    </location>
</feature>
<comment type="caution">
    <text evidence="2">The sequence shown here is derived from an EMBL/GenBank/DDBJ whole genome shotgun (WGS) entry which is preliminary data.</text>
</comment>
<accession>A0A2G2VQF5</accession>
<evidence type="ECO:0000256" key="1">
    <source>
        <dbReference type="SAM" id="MobiDB-lite"/>
    </source>
</evidence>
<dbReference type="OrthoDB" id="1737586at2759"/>
<dbReference type="AlphaFoldDB" id="A0A2G2VQF5"/>
<reference evidence="3" key="2">
    <citation type="journal article" date="2017" name="J. Anim. Genet.">
        <title>Multiple reference genome sequences of hot pepper reveal the massive evolution of plant disease resistance genes by retroduplication.</title>
        <authorList>
            <person name="Kim S."/>
            <person name="Park J."/>
            <person name="Yeom S.-I."/>
            <person name="Kim Y.-M."/>
            <person name="Seo E."/>
            <person name="Kim K.-T."/>
            <person name="Kim M.-S."/>
            <person name="Lee J.M."/>
            <person name="Cheong K."/>
            <person name="Shin H.-S."/>
            <person name="Kim S.-B."/>
            <person name="Han K."/>
            <person name="Lee J."/>
            <person name="Park M."/>
            <person name="Lee H.-A."/>
            <person name="Lee H.-Y."/>
            <person name="Lee Y."/>
            <person name="Oh S."/>
            <person name="Lee J.H."/>
            <person name="Choi E."/>
            <person name="Choi E."/>
            <person name="Lee S.E."/>
            <person name="Jeon J."/>
            <person name="Kim H."/>
            <person name="Choi G."/>
            <person name="Song H."/>
            <person name="Lee J."/>
            <person name="Lee S.-C."/>
            <person name="Kwon J.-K."/>
            <person name="Lee H.-Y."/>
            <person name="Koo N."/>
            <person name="Hong Y."/>
            <person name="Kim R.W."/>
            <person name="Kang W.-H."/>
            <person name="Huh J.H."/>
            <person name="Kang B.-C."/>
            <person name="Yang T.-J."/>
            <person name="Lee Y.-H."/>
            <person name="Bennetzen J.L."/>
            <person name="Choi D."/>
        </authorList>
    </citation>
    <scope>NUCLEOTIDE SEQUENCE [LARGE SCALE GENOMIC DNA]</scope>
    <source>
        <strain evidence="3">cv. PBC81</strain>
    </source>
</reference>
<gene>
    <name evidence="2" type="ORF">CQW23_27015</name>
</gene>